<dbReference type="Proteomes" id="UP000682733">
    <property type="component" value="Unassembled WGS sequence"/>
</dbReference>
<dbReference type="EMBL" id="CAJNOK010010082">
    <property type="protein sequence ID" value="CAF1105875.1"/>
    <property type="molecule type" value="Genomic_DNA"/>
</dbReference>
<sequence length="271" mass="31605">LVKLFKDEQARQQLANLLCLPLMPPEEVVGLFCAIVEGFRSSLLLSKWRQQSNLHSFCIYFEQQWIVQLPHWYEGAALGTCSTNNGLESINGKKKTPYTLRNKLSLPVFLSIMVQMLKEWSQKSLQLGFATFPVVSISAEREAWKWLKNLNKSLIFHWYAQSFLVSSSYSEHMDSSTWLQQYHFMPWSSFNEFSKWLYSGMLVIIPVMYLCKTNLKKYLCKHSVGLMIYFNYYIVSDPAKLKDLGKRRGHPQKAITVVKTNQKRINDAHEK</sequence>
<reference evidence="2" key="1">
    <citation type="submission" date="2021-02" db="EMBL/GenBank/DDBJ databases">
        <authorList>
            <person name="Nowell W R."/>
        </authorList>
    </citation>
    <scope>NUCLEOTIDE SEQUENCE</scope>
</reference>
<evidence type="ECO:0000313" key="2">
    <source>
        <dbReference type="EMBL" id="CAF3869295.1"/>
    </source>
</evidence>
<protein>
    <submittedName>
        <fullName evidence="2">Uncharacterized protein</fullName>
    </submittedName>
</protein>
<proteinExistence type="predicted"/>
<organism evidence="2 3">
    <name type="scientific">Didymodactylos carnosus</name>
    <dbReference type="NCBI Taxonomy" id="1234261"/>
    <lineage>
        <taxon>Eukaryota</taxon>
        <taxon>Metazoa</taxon>
        <taxon>Spiralia</taxon>
        <taxon>Gnathifera</taxon>
        <taxon>Rotifera</taxon>
        <taxon>Eurotatoria</taxon>
        <taxon>Bdelloidea</taxon>
        <taxon>Philodinida</taxon>
        <taxon>Philodinidae</taxon>
        <taxon>Didymodactylos</taxon>
    </lineage>
</organism>
<feature type="non-terminal residue" evidence="2">
    <location>
        <position position="1"/>
    </location>
</feature>
<gene>
    <name evidence="1" type="ORF">OVA965_LOCUS19521</name>
    <name evidence="2" type="ORF">TMI583_LOCUS19582</name>
</gene>
<dbReference type="AlphaFoldDB" id="A0A8S2KUV3"/>
<dbReference type="Proteomes" id="UP000677228">
    <property type="component" value="Unassembled WGS sequence"/>
</dbReference>
<name>A0A8S2KUV3_9BILA</name>
<evidence type="ECO:0000313" key="1">
    <source>
        <dbReference type="EMBL" id="CAF1105875.1"/>
    </source>
</evidence>
<accession>A0A8S2KUV3</accession>
<evidence type="ECO:0000313" key="3">
    <source>
        <dbReference type="Proteomes" id="UP000682733"/>
    </source>
</evidence>
<comment type="caution">
    <text evidence="2">The sequence shown here is derived from an EMBL/GenBank/DDBJ whole genome shotgun (WGS) entry which is preliminary data.</text>
</comment>
<dbReference type="EMBL" id="CAJOBA010011144">
    <property type="protein sequence ID" value="CAF3869295.1"/>
    <property type="molecule type" value="Genomic_DNA"/>
</dbReference>